<feature type="chain" id="PRO_5036477451" evidence="1">
    <location>
        <begin position="18"/>
        <end position="117"/>
    </location>
</feature>
<accession>A0A8W8NVJ0</accession>
<proteinExistence type="predicted"/>
<name>A0A8W8NVJ0_MAGGI</name>
<feature type="signal peptide" evidence="1">
    <location>
        <begin position="1"/>
        <end position="17"/>
    </location>
</feature>
<evidence type="ECO:0000256" key="1">
    <source>
        <dbReference type="SAM" id="SignalP"/>
    </source>
</evidence>
<protein>
    <submittedName>
        <fullName evidence="2">Uncharacterized protein</fullName>
    </submittedName>
</protein>
<keyword evidence="1" id="KW-0732">Signal</keyword>
<evidence type="ECO:0000313" key="3">
    <source>
        <dbReference type="Proteomes" id="UP000005408"/>
    </source>
</evidence>
<dbReference type="OMA" id="CCYLATR"/>
<reference evidence="2" key="1">
    <citation type="submission" date="2022-08" db="UniProtKB">
        <authorList>
            <consortium name="EnsemblMetazoa"/>
        </authorList>
    </citation>
    <scope>IDENTIFICATION</scope>
    <source>
        <strain evidence="2">05x7-T-G4-1.051#20</strain>
    </source>
</reference>
<dbReference type="Proteomes" id="UP000005408">
    <property type="component" value="Unassembled WGS sequence"/>
</dbReference>
<sequence length="117" mass="13069">MKTLFFVIGLCIPFTKSHSVRSYMESDCSDPEESAIAECFKPRDPCCYLATRYDVTGCFLGCNTRCLTNRDPSTCNTCPDPDLSDCLQKPPGCEIGDLFYMGVNYSHGCFQKCLVQC</sequence>
<dbReference type="AlphaFoldDB" id="A0A8W8NVJ0"/>
<organism evidence="2 3">
    <name type="scientific">Magallana gigas</name>
    <name type="common">Pacific oyster</name>
    <name type="synonym">Crassostrea gigas</name>
    <dbReference type="NCBI Taxonomy" id="29159"/>
    <lineage>
        <taxon>Eukaryota</taxon>
        <taxon>Metazoa</taxon>
        <taxon>Spiralia</taxon>
        <taxon>Lophotrochozoa</taxon>
        <taxon>Mollusca</taxon>
        <taxon>Bivalvia</taxon>
        <taxon>Autobranchia</taxon>
        <taxon>Pteriomorphia</taxon>
        <taxon>Ostreida</taxon>
        <taxon>Ostreoidea</taxon>
        <taxon>Ostreidae</taxon>
        <taxon>Magallana</taxon>
    </lineage>
</organism>
<evidence type="ECO:0000313" key="2">
    <source>
        <dbReference type="EnsemblMetazoa" id="G9894.2:cds"/>
    </source>
</evidence>
<dbReference type="EnsemblMetazoa" id="G9894.2">
    <property type="protein sequence ID" value="G9894.2:cds"/>
    <property type="gene ID" value="G9894"/>
</dbReference>
<keyword evidence="3" id="KW-1185">Reference proteome</keyword>